<name>A0A0F9FMM4_9ZZZZ</name>
<dbReference type="EMBL" id="LAZR01020772">
    <property type="protein sequence ID" value="KKL87669.1"/>
    <property type="molecule type" value="Genomic_DNA"/>
</dbReference>
<protein>
    <submittedName>
        <fullName evidence="1">Uncharacterized protein</fullName>
    </submittedName>
</protein>
<feature type="non-terminal residue" evidence="1">
    <location>
        <position position="158"/>
    </location>
</feature>
<reference evidence="1" key="1">
    <citation type="journal article" date="2015" name="Nature">
        <title>Complex archaea that bridge the gap between prokaryotes and eukaryotes.</title>
        <authorList>
            <person name="Spang A."/>
            <person name="Saw J.H."/>
            <person name="Jorgensen S.L."/>
            <person name="Zaremba-Niedzwiedzka K."/>
            <person name="Martijn J."/>
            <person name="Lind A.E."/>
            <person name="van Eijk R."/>
            <person name="Schleper C."/>
            <person name="Guy L."/>
            <person name="Ettema T.J."/>
        </authorList>
    </citation>
    <scope>NUCLEOTIDE SEQUENCE</scope>
</reference>
<sequence>MLRQYAQSDISGNADTATALETARTIGGVSFDGTGNIVPETIVVVDSTDESSSIAMFDSATGSLQPKTDGGLTYNASTGTLAATAFSGPLTGDVTGDCSGSSGSTTLAATATALANARDINGVSFDGTANITVAAAAGTLTGTTLKSTVVTSSLTALG</sequence>
<comment type="caution">
    <text evidence="1">The sequence shown here is derived from an EMBL/GenBank/DDBJ whole genome shotgun (WGS) entry which is preliminary data.</text>
</comment>
<gene>
    <name evidence="1" type="ORF">LCGC14_1932360</name>
</gene>
<evidence type="ECO:0000313" key="1">
    <source>
        <dbReference type="EMBL" id="KKL87669.1"/>
    </source>
</evidence>
<proteinExistence type="predicted"/>
<dbReference type="AlphaFoldDB" id="A0A0F9FMM4"/>
<accession>A0A0F9FMM4</accession>
<organism evidence="1">
    <name type="scientific">marine sediment metagenome</name>
    <dbReference type="NCBI Taxonomy" id="412755"/>
    <lineage>
        <taxon>unclassified sequences</taxon>
        <taxon>metagenomes</taxon>
        <taxon>ecological metagenomes</taxon>
    </lineage>
</organism>